<dbReference type="GO" id="GO:0046047">
    <property type="term" value="P:TTP catabolic process"/>
    <property type="evidence" value="ECO:0007669"/>
    <property type="project" value="TreeGrafter"/>
</dbReference>
<reference evidence="2 3" key="1">
    <citation type="submission" date="2016-03" db="EMBL/GenBank/DDBJ databases">
        <title>Genome sequence of Rhodococcus kyotonensis KB10.</title>
        <authorList>
            <person name="Jeong H."/>
            <person name="Hong C.E."/>
            <person name="Jo S.H."/>
            <person name="Park J.M."/>
        </authorList>
    </citation>
    <scope>NUCLEOTIDE SEQUENCE [LARGE SCALE GENOMIC DNA]</scope>
    <source>
        <strain evidence="2 3">KB10</strain>
    </source>
</reference>
<evidence type="ECO:0000313" key="2">
    <source>
        <dbReference type="EMBL" id="OAK55307.1"/>
    </source>
</evidence>
<dbReference type="Pfam" id="PF03819">
    <property type="entry name" value="MazG"/>
    <property type="match status" value="1"/>
</dbReference>
<proteinExistence type="predicted"/>
<dbReference type="InterPro" id="IPR004518">
    <property type="entry name" value="MazG-like_dom"/>
</dbReference>
<dbReference type="InterPro" id="IPR011551">
    <property type="entry name" value="NTP_PyrPHydrolase_MazG"/>
</dbReference>
<keyword evidence="2" id="KW-0378">Hydrolase</keyword>
<dbReference type="GO" id="GO:0046076">
    <property type="term" value="P:dTTP catabolic process"/>
    <property type="evidence" value="ECO:0007669"/>
    <property type="project" value="TreeGrafter"/>
</dbReference>
<dbReference type="PANTHER" id="PTHR30522:SF0">
    <property type="entry name" value="NUCLEOSIDE TRIPHOSPHATE PYROPHOSPHOHYDROLASE"/>
    <property type="match status" value="1"/>
</dbReference>
<comment type="caution">
    <text evidence="2">The sequence shown here is derived from an EMBL/GenBank/DDBJ whole genome shotgun (WGS) entry which is preliminary data.</text>
</comment>
<dbReference type="GO" id="GO:0046052">
    <property type="term" value="P:UTP catabolic process"/>
    <property type="evidence" value="ECO:0007669"/>
    <property type="project" value="TreeGrafter"/>
</dbReference>
<dbReference type="CDD" id="cd11528">
    <property type="entry name" value="NTP-PPase_MazG_Nterm"/>
    <property type="match status" value="1"/>
</dbReference>
<dbReference type="Gene3D" id="1.10.287.1080">
    <property type="entry name" value="MazG-like"/>
    <property type="match status" value="1"/>
</dbReference>
<dbReference type="GO" id="GO:0046081">
    <property type="term" value="P:dUTP catabolic process"/>
    <property type="evidence" value="ECO:0007669"/>
    <property type="project" value="TreeGrafter"/>
</dbReference>
<evidence type="ECO:0000313" key="3">
    <source>
        <dbReference type="Proteomes" id="UP000077519"/>
    </source>
</evidence>
<dbReference type="PANTHER" id="PTHR30522">
    <property type="entry name" value="NUCLEOSIDE TRIPHOSPHATE PYROPHOSPHOHYDROLASE"/>
    <property type="match status" value="1"/>
</dbReference>
<name>A0A177YIE9_9NOCA</name>
<feature type="domain" description="NTP pyrophosphohydrolase MazG-like" evidence="1">
    <location>
        <begin position="104"/>
        <end position="178"/>
    </location>
</feature>
<dbReference type="SUPFAM" id="SSF101386">
    <property type="entry name" value="all-alpha NTP pyrophosphatases"/>
    <property type="match status" value="1"/>
</dbReference>
<sequence>MTVVLLDPARPTMVPAEAIEFLSGVVEFTEEVPVRTRWLFSGTARADGSAAVLVSTDPRNPDVLDRIRRGDRVVESPKLPGDDLIAAVVLMDRLRTIGGWEAQQTHASLSGYLLEETYELLDAIHSGNLVDLKEELGDILLQVLFHSRIAQDAEENAFDVDDVAAGLVTKLTHRTPHLTDGSTGPIDVATQEKAWEERKAAEKARGSCLDGIAMAQPALALAQKVVARATKAGLPDELVPDDLRTVHIGVDHSHGGESAEDLLRRNVLDFARRVRGAEESAKLHGAQPGKLTAIEWIENWGRK</sequence>
<keyword evidence="3" id="KW-1185">Reference proteome</keyword>
<dbReference type="RefSeq" id="WP_068423993.1">
    <property type="nucleotide sequence ID" value="NZ_LVHI01000011.1"/>
</dbReference>
<evidence type="ECO:0000259" key="1">
    <source>
        <dbReference type="Pfam" id="PF03819"/>
    </source>
</evidence>
<dbReference type="GO" id="GO:0006203">
    <property type="term" value="P:dGTP catabolic process"/>
    <property type="evidence" value="ECO:0007669"/>
    <property type="project" value="TreeGrafter"/>
</dbReference>
<dbReference type="AlphaFoldDB" id="A0A177YIE9"/>
<dbReference type="InterPro" id="IPR048015">
    <property type="entry name" value="NTP-PPase_MazG-like_N"/>
</dbReference>
<dbReference type="GO" id="GO:0047429">
    <property type="term" value="F:nucleoside triphosphate diphosphatase activity"/>
    <property type="evidence" value="ECO:0007669"/>
    <property type="project" value="TreeGrafter"/>
</dbReference>
<dbReference type="GO" id="GO:0046061">
    <property type="term" value="P:dATP catabolic process"/>
    <property type="evidence" value="ECO:0007669"/>
    <property type="project" value="TreeGrafter"/>
</dbReference>
<protein>
    <submittedName>
        <fullName evidence="2">Nucleoside triphosphate hydrolase</fullName>
    </submittedName>
</protein>
<organism evidence="2 3">
    <name type="scientific">Rhodococcoides kyotonense</name>
    <dbReference type="NCBI Taxonomy" id="398843"/>
    <lineage>
        <taxon>Bacteria</taxon>
        <taxon>Bacillati</taxon>
        <taxon>Actinomycetota</taxon>
        <taxon>Actinomycetes</taxon>
        <taxon>Mycobacteriales</taxon>
        <taxon>Nocardiaceae</taxon>
        <taxon>Rhodococcoides</taxon>
    </lineage>
</organism>
<gene>
    <name evidence="2" type="ORF">A3K89_20920</name>
</gene>
<dbReference type="Proteomes" id="UP000077519">
    <property type="component" value="Unassembled WGS sequence"/>
</dbReference>
<accession>A0A177YIE9</accession>
<dbReference type="EMBL" id="LVHI01000011">
    <property type="protein sequence ID" value="OAK55307.1"/>
    <property type="molecule type" value="Genomic_DNA"/>
</dbReference>